<feature type="signal peptide" evidence="4">
    <location>
        <begin position="1"/>
        <end position="20"/>
    </location>
</feature>
<comment type="similarity">
    <text evidence="1">Belongs to the UDP-glycosyltransferase family.</text>
</comment>
<reference evidence="6" key="1">
    <citation type="submission" date="2020-02" db="EMBL/GenBank/DDBJ databases">
        <title>Relaxed selection underlies rapid genomic changes in the transitions from sociality to social parasitism in ants.</title>
        <authorList>
            <person name="Bi X."/>
        </authorList>
    </citation>
    <scope>NUCLEOTIDE SEQUENCE</scope>
    <source>
        <strain evidence="6">BGI-DK2014c</strain>
        <tissue evidence="6">Whole body</tissue>
    </source>
</reference>
<dbReference type="FunFam" id="3.40.50.2000:FF:000050">
    <property type="entry name" value="UDP-glucuronosyltransferase"/>
    <property type="match status" value="1"/>
</dbReference>
<dbReference type="InterPro" id="IPR050271">
    <property type="entry name" value="UDP-glycosyltransferase"/>
</dbReference>
<dbReference type="PANTHER" id="PTHR48043:SF145">
    <property type="entry name" value="FI06409P-RELATED"/>
    <property type="match status" value="1"/>
</dbReference>
<dbReference type="Pfam" id="PF02958">
    <property type="entry name" value="EcKL"/>
    <property type="match status" value="1"/>
</dbReference>
<evidence type="ECO:0000256" key="2">
    <source>
        <dbReference type="ARBA" id="ARBA00022676"/>
    </source>
</evidence>
<dbReference type="InterPro" id="IPR011009">
    <property type="entry name" value="Kinase-like_dom_sf"/>
</dbReference>
<dbReference type="InterPro" id="IPR004119">
    <property type="entry name" value="EcKL"/>
</dbReference>
<organism evidence="6 7">
    <name type="scientific">Pseudoatta argentina</name>
    <dbReference type="NCBI Taxonomy" id="621737"/>
    <lineage>
        <taxon>Eukaryota</taxon>
        <taxon>Metazoa</taxon>
        <taxon>Ecdysozoa</taxon>
        <taxon>Arthropoda</taxon>
        <taxon>Hexapoda</taxon>
        <taxon>Insecta</taxon>
        <taxon>Pterygota</taxon>
        <taxon>Neoptera</taxon>
        <taxon>Endopterygota</taxon>
        <taxon>Hymenoptera</taxon>
        <taxon>Apocrita</taxon>
        <taxon>Aculeata</taxon>
        <taxon>Formicoidea</taxon>
        <taxon>Formicidae</taxon>
        <taxon>Myrmicinae</taxon>
        <taxon>Pseudoatta</taxon>
    </lineage>
</organism>
<name>A0A836JNG2_9HYME</name>
<dbReference type="AlphaFoldDB" id="A0A836JNG2"/>
<dbReference type="InterPro" id="IPR015897">
    <property type="entry name" value="CHK_kinase-like"/>
</dbReference>
<accession>A0A836JNG2</accession>
<dbReference type="InterPro" id="IPR002213">
    <property type="entry name" value="UDP_glucos_trans"/>
</dbReference>
<dbReference type="Gene3D" id="3.90.1200.10">
    <property type="match status" value="1"/>
</dbReference>
<dbReference type="CDD" id="cd03784">
    <property type="entry name" value="GT1_Gtf-like"/>
    <property type="match status" value="1"/>
</dbReference>
<dbReference type="Proteomes" id="UP000668214">
    <property type="component" value="Unassembled WGS sequence"/>
</dbReference>
<gene>
    <name evidence="6" type="primary">Ugt1a9</name>
    <name evidence="6" type="ORF">G6Z78_0004511</name>
</gene>
<dbReference type="SUPFAM" id="SSF53756">
    <property type="entry name" value="UDP-Glycosyltransferase/glycogen phosphorylase"/>
    <property type="match status" value="1"/>
</dbReference>
<evidence type="ECO:0000313" key="7">
    <source>
        <dbReference type="Proteomes" id="UP000668214"/>
    </source>
</evidence>
<feature type="domain" description="CHK kinase-like" evidence="5">
    <location>
        <begin position="421"/>
        <end position="586"/>
    </location>
</feature>
<dbReference type="GO" id="GO:0008194">
    <property type="term" value="F:UDP-glycosyltransferase activity"/>
    <property type="evidence" value="ECO:0007669"/>
    <property type="project" value="InterPro"/>
</dbReference>
<keyword evidence="3 6" id="KW-0808">Transferase</keyword>
<feature type="non-terminal residue" evidence="6">
    <location>
        <position position="1"/>
    </location>
</feature>
<dbReference type="Pfam" id="PF00201">
    <property type="entry name" value="UDPGT"/>
    <property type="match status" value="1"/>
</dbReference>
<dbReference type="Gene3D" id="3.40.50.2000">
    <property type="entry name" value="Glycogen Phosphorylase B"/>
    <property type="match status" value="2"/>
</dbReference>
<dbReference type="EMBL" id="JAANIA010001575">
    <property type="protein sequence ID" value="KAG5319976.1"/>
    <property type="molecule type" value="Genomic_DNA"/>
</dbReference>
<protein>
    <submittedName>
        <fullName evidence="6">UD19 glucuronosyltransferase</fullName>
    </submittedName>
</protein>
<proteinExistence type="inferred from homology"/>
<evidence type="ECO:0000256" key="3">
    <source>
        <dbReference type="ARBA" id="ARBA00022679"/>
    </source>
</evidence>
<dbReference type="PANTHER" id="PTHR48043">
    <property type="entry name" value="EG:EG0003.4 PROTEIN-RELATED"/>
    <property type="match status" value="1"/>
</dbReference>
<evidence type="ECO:0000256" key="1">
    <source>
        <dbReference type="ARBA" id="ARBA00009995"/>
    </source>
</evidence>
<feature type="non-terminal residue" evidence="6">
    <location>
        <position position="685"/>
    </location>
</feature>
<keyword evidence="7" id="KW-1185">Reference proteome</keyword>
<evidence type="ECO:0000256" key="4">
    <source>
        <dbReference type="SAM" id="SignalP"/>
    </source>
</evidence>
<dbReference type="SUPFAM" id="SSF56112">
    <property type="entry name" value="Protein kinase-like (PK-like)"/>
    <property type="match status" value="1"/>
</dbReference>
<keyword evidence="2" id="KW-0328">Glycosyltransferase</keyword>
<comment type="caution">
    <text evidence="6">The sequence shown here is derived from an EMBL/GenBank/DDBJ whole genome shotgun (WGS) entry which is preliminary data.</text>
</comment>
<evidence type="ECO:0000259" key="5">
    <source>
        <dbReference type="SMART" id="SM00587"/>
    </source>
</evidence>
<dbReference type="SMART" id="SM00587">
    <property type="entry name" value="CHK"/>
    <property type="match status" value="1"/>
</dbReference>
<feature type="chain" id="PRO_5032953994" evidence="4">
    <location>
        <begin position="21"/>
        <end position="685"/>
    </location>
</feature>
<evidence type="ECO:0000313" key="6">
    <source>
        <dbReference type="EMBL" id="KAG5319976.1"/>
    </source>
</evidence>
<keyword evidence="4" id="KW-0732">Signal</keyword>
<sequence>MKISLSVFFVILAFDQIATSYRILGLFPLNGKSHWNMQEVLMKELARRGHQVDVVSHFPLKKPVPNYKDISVKGTIPEATNNMTATQALSFSTPSLAILIELVGTKSCNLFSYPKIQELIKNPPQDPPYDLVILELFAAPCYMAFGRHLKVPMVATVASVFHDWLSEVSANPMNPSYIPNMFSGYSQHMNFKERLTNFLVMHYLSWQFHYYTNDQLKLINEHFGMNLQHITDLYNDVSLYLVNSHHSLNEIRPMTTNVIEVGGLHLSDEGDPLSPEVQKWLDESKDGCIYFSFGSMVRIETFSKELLQQIYASFEKIAPVRVLMKIVKKEELLPGLPKNVMTQSWLPQIAVLKHKNTRAFVTHGELHSTQETIYCGVPMIGIPLFGDQRVNIKNYVNKKVAISLNSINNVTEENLTLAINNILRDSSYRYTRERTYVREEPKTEEEAEKEGHSIMLSTTWPLTVQSRRGMRDEERGIDVAAVVAERLGYDPDLIRSVCEEIYHTIKPSRTKTNVVSHGDLWANNLLFNNDVPPKCLLVDFQLLRYSPLAHDVAQLLYMCTDRSFRETWESTMLRHYYDTLQETLNMHEIRVQIPPWSELIEGMEEQRLGADITTVLFFPTVLMNDNLAAQLMNDPASYVKFYFRDKKEFVLLNMKEDPIYNKRINEAVIELAELASRLDQLPKPS</sequence>